<organism evidence="2 3">
    <name type="scientific">Phytophthora fragariaefolia</name>
    <dbReference type="NCBI Taxonomy" id="1490495"/>
    <lineage>
        <taxon>Eukaryota</taxon>
        <taxon>Sar</taxon>
        <taxon>Stramenopiles</taxon>
        <taxon>Oomycota</taxon>
        <taxon>Peronosporomycetes</taxon>
        <taxon>Peronosporales</taxon>
        <taxon>Peronosporaceae</taxon>
        <taxon>Phytophthora</taxon>
    </lineage>
</organism>
<gene>
    <name evidence="2" type="ORF">Pfra01_000603800</name>
</gene>
<name>A0A9W6WV84_9STRA</name>
<evidence type="ECO:0000313" key="3">
    <source>
        <dbReference type="Proteomes" id="UP001165121"/>
    </source>
</evidence>
<comment type="caution">
    <text evidence="2">The sequence shown here is derived from an EMBL/GenBank/DDBJ whole genome shotgun (WGS) entry which is preliminary data.</text>
</comment>
<dbReference type="EMBL" id="BSXT01000497">
    <property type="protein sequence ID" value="GMF28797.1"/>
    <property type="molecule type" value="Genomic_DNA"/>
</dbReference>
<dbReference type="AlphaFoldDB" id="A0A9W6WV84"/>
<dbReference type="InterPro" id="IPR004875">
    <property type="entry name" value="DDE_SF_endonuclease_dom"/>
</dbReference>
<dbReference type="Pfam" id="PF03184">
    <property type="entry name" value="DDE_1"/>
    <property type="match status" value="1"/>
</dbReference>
<reference evidence="2" key="1">
    <citation type="submission" date="2023-04" db="EMBL/GenBank/DDBJ databases">
        <title>Phytophthora fragariaefolia NBRC 109709.</title>
        <authorList>
            <person name="Ichikawa N."/>
            <person name="Sato H."/>
            <person name="Tonouchi N."/>
        </authorList>
    </citation>
    <scope>NUCLEOTIDE SEQUENCE</scope>
    <source>
        <strain evidence="2">NBRC 109709</strain>
    </source>
</reference>
<dbReference type="OrthoDB" id="124933at2759"/>
<sequence>MKRGGKEKERVTVTLLGDSEVNKYTPYVVFKVRPFRKPETQLDNLRLCTTSDILLTTYLFSSFVGWWDSELTVEWLEFQFGSRENCLEHVLLLLDNFSGQWTSEVVEYANAINATLMKVPPNTTTVSQQVDAMLNGPFKIKLHNGWILNLRERLASRVSGVPFILKPPCRDQLCG</sequence>
<evidence type="ECO:0000259" key="1">
    <source>
        <dbReference type="Pfam" id="PF03184"/>
    </source>
</evidence>
<dbReference type="GO" id="GO:0003676">
    <property type="term" value="F:nucleic acid binding"/>
    <property type="evidence" value="ECO:0007669"/>
    <property type="project" value="InterPro"/>
</dbReference>
<dbReference type="Proteomes" id="UP001165121">
    <property type="component" value="Unassembled WGS sequence"/>
</dbReference>
<keyword evidence="3" id="KW-1185">Reference proteome</keyword>
<protein>
    <submittedName>
        <fullName evidence="2">Unnamed protein product</fullName>
    </submittedName>
</protein>
<accession>A0A9W6WV84</accession>
<proteinExistence type="predicted"/>
<feature type="domain" description="DDE-1" evidence="1">
    <location>
        <begin position="8"/>
        <end position="150"/>
    </location>
</feature>
<evidence type="ECO:0000313" key="2">
    <source>
        <dbReference type="EMBL" id="GMF28797.1"/>
    </source>
</evidence>